<accession>A0A4S3J428</accession>
<protein>
    <submittedName>
        <fullName evidence="1">Uncharacterized protein</fullName>
    </submittedName>
</protein>
<evidence type="ECO:0000313" key="2">
    <source>
        <dbReference type="Proteomes" id="UP000308092"/>
    </source>
</evidence>
<dbReference type="EMBL" id="SOSA01000647">
    <property type="protein sequence ID" value="THC89485.1"/>
    <property type="molecule type" value="Genomic_DNA"/>
</dbReference>
<gene>
    <name evidence="1" type="ORF">EYZ11_011069</name>
</gene>
<organism evidence="1 2">
    <name type="scientific">Aspergillus tanneri</name>
    <dbReference type="NCBI Taxonomy" id="1220188"/>
    <lineage>
        <taxon>Eukaryota</taxon>
        <taxon>Fungi</taxon>
        <taxon>Dikarya</taxon>
        <taxon>Ascomycota</taxon>
        <taxon>Pezizomycotina</taxon>
        <taxon>Eurotiomycetes</taxon>
        <taxon>Eurotiomycetidae</taxon>
        <taxon>Eurotiales</taxon>
        <taxon>Aspergillaceae</taxon>
        <taxon>Aspergillus</taxon>
        <taxon>Aspergillus subgen. Circumdati</taxon>
    </lineage>
</organism>
<reference evidence="1 2" key="1">
    <citation type="submission" date="2019-03" db="EMBL/GenBank/DDBJ databases">
        <title>The genome sequence of a newly discovered highly antifungal drug resistant Aspergillus species, Aspergillus tanneri NIH 1004.</title>
        <authorList>
            <person name="Mounaud S."/>
            <person name="Singh I."/>
            <person name="Joardar V."/>
            <person name="Pakala S."/>
            <person name="Pakala S."/>
            <person name="Venepally P."/>
            <person name="Hoover J."/>
            <person name="Nierman W."/>
            <person name="Chung J."/>
            <person name="Losada L."/>
        </authorList>
    </citation>
    <scope>NUCLEOTIDE SEQUENCE [LARGE SCALE GENOMIC DNA]</scope>
    <source>
        <strain evidence="1 2">NIH1004</strain>
    </source>
</reference>
<name>A0A4S3J428_9EURO</name>
<evidence type="ECO:0000313" key="1">
    <source>
        <dbReference type="EMBL" id="THC89485.1"/>
    </source>
</evidence>
<proteinExistence type="predicted"/>
<comment type="caution">
    <text evidence="1">The sequence shown here is derived from an EMBL/GenBank/DDBJ whole genome shotgun (WGS) entry which is preliminary data.</text>
</comment>
<sequence>MFLGIIVLEIPSSLLQSIGPEKWMPAQVLAFGIITIYQIFLHNRTVIYTEIMIALVASGLVLA</sequence>
<keyword evidence="2" id="KW-1185">Reference proteome</keyword>
<dbReference type="Proteomes" id="UP000308092">
    <property type="component" value="Unassembled WGS sequence"/>
</dbReference>
<dbReference type="VEuPathDB" id="FungiDB:EYZ11_011069"/>
<dbReference type="AlphaFoldDB" id="A0A4S3J428"/>